<comment type="caution">
    <text evidence="4">The sequence shown here is derived from an EMBL/GenBank/DDBJ whole genome shotgun (WGS) entry which is preliminary data.</text>
</comment>
<evidence type="ECO:0000256" key="1">
    <source>
        <dbReference type="SAM" id="MobiDB-lite"/>
    </source>
</evidence>
<feature type="compositionally biased region" description="Basic and acidic residues" evidence="1">
    <location>
        <begin position="131"/>
        <end position="141"/>
    </location>
</feature>
<feature type="transmembrane region" description="Helical" evidence="2">
    <location>
        <begin position="59"/>
        <end position="76"/>
    </location>
</feature>
<evidence type="ECO:0000259" key="3">
    <source>
        <dbReference type="Pfam" id="PF04892"/>
    </source>
</evidence>
<feature type="transmembrane region" description="Helical" evidence="2">
    <location>
        <begin position="83"/>
        <end position="102"/>
    </location>
</feature>
<feature type="domain" description="VanZ-like" evidence="3">
    <location>
        <begin position="59"/>
        <end position="126"/>
    </location>
</feature>
<evidence type="ECO:0000313" key="4">
    <source>
        <dbReference type="EMBL" id="RMH92126.1"/>
    </source>
</evidence>
<dbReference type="InterPro" id="IPR006976">
    <property type="entry name" value="VanZ-like"/>
</dbReference>
<evidence type="ECO:0000256" key="2">
    <source>
        <dbReference type="SAM" id="Phobius"/>
    </source>
</evidence>
<reference evidence="4 5" key="1">
    <citation type="submission" date="2018-10" db="EMBL/GenBank/DDBJ databases">
        <title>Pseudomonas zhaodongensis NEAU-ST5-21(T) genome.</title>
        <authorList>
            <person name="Peng J."/>
            <person name="Liu Z.-P."/>
        </authorList>
    </citation>
    <scope>NUCLEOTIDE SEQUENCE [LARGE SCALE GENOMIC DNA]</scope>
    <source>
        <strain evidence="4 5">NEAU-ST5-21</strain>
    </source>
</reference>
<dbReference type="NCBIfam" id="NF037970">
    <property type="entry name" value="vanZ_1"/>
    <property type="match status" value="1"/>
</dbReference>
<feature type="region of interest" description="Disordered" evidence="1">
    <location>
        <begin position="129"/>
        <end position="162"/>
    </location>
</feature>
<proteinExistence type="predicted"/>
<evidence type="ECO:0000313" key="5">
    <source>
        <dbReference type="Proteomes" id="UP000269774"/>
    </source>
</evidence>
<dbReference type="PANTHER" id="PTHR28008:SF1">
    <property type="entry name" value="DOMAIN PROTEIN, PUTATIVE (AFU_ORTHOLOGUE AFUA_3G10980)-RELATED"/>
    <property type="match status" value="1"/>
</dbReference>
<keyword evidence="2" id="KW-0472">Membrane</keyword>
<dbReference type="EMBL" id="RFFM01000001">
    <property type="protein sequence ID" value="RMH92126.1"/>
    <property type="molecule type" value="Genomic_DNA"/>
</dbReference>
<accession>A0A3M2HQY3</accession>
<keyword evidence="2" id="KW-1133">Transmembrane helix</keyword>
<dbReference type="PANTHER" id="PTHR28008">
    <property type="entry name" value="DOMAIN PROTEIN, PUTATIVE (AFU_ORTHOLOGUE AFUA_3G10980)-RELATED"/>
    <property type="match status" value="1"/>
</dbReference>
<name>A0A3M2HQY3_9GAMM</name>
<dbReference type="OrthoDB" id="6912397at2"/>
<keyword evidence="5" id="KW-1185">Reference proteome</keyword>
<dbReference type="Proteomes" id="UP000269774">
    <property type="component" value="Unassembled WGS sequence"/>
</dbReference>
<keyword evidence="2" id="KW-0812">Transmembrane</keyword>
<dbReference type="AlphaFoldDB" id="A0A3M2HQY3"/>
<sequence length="162" mass="17837">MTPLMRNSAAADTRPMSDFKMQYQQARRLAVFGVAVLVIGFMALKDTPNTQLYQGSDKLYHWAGFTVLAHLAYLAFPKAKLGSLFVWIIVGAASIELLQALTPSRSPSLADMTVNIVGIMTGLGATQLTRQADRRSSESRRSRGIKRRSGTRSNEIAKVQHP</sequence>
<dbReference type="Pfam" id="PF04892">
    <property type="entry name" value="VanZ"/>
    <property type="match status" value="1"/>
</dbReference>
<organism evidence="4 5">
    <name type="scientific">Stutzerimonas zhaodongensis</name>
    <dbReference type="NCBI Taxonomy" id="1176257"/>
    <lineage>
        <taxon>Bacteria</taxon>
        <taxon>Pseudomonadati</taxon>
        <taxon>Pseudomonadota</taxon>
        <taxon>Gammaproteobacteria</taxon>
        <taxon>Pseudomonadales</taxon>
        <taxon>Pseudomonadaceae</taxon>
        <taxon>Stutzerimonas</taxon>
    </lineage>
</organism>
<gene>
    <name evidence="4" type="ORF">EA797_05185</name>
</gene>
<protein>
    <submittedName>
        <fullName evidence="4">VanZ family protein</fullName>
    </submittedName>
</protein>